<gene>
    <name evidence="1" type="ORF">KGQ19_01790</name>
</gene>
<evidence type="ECO:0000313" key="2">
    <source>
        <dbReference type="Proteomes" id="UP000730482"/>
    </source>
</evidence>
<accession>A0ABS5KHM5</accession>
<dbReference type="RefSeq" id="WP_212007259.1">
    <property type="nucleotide sequence ID" value="NZ_JAAFYZ010000004.1"/>
</dbReference>
<organism evidence="1 2">
    <name type="scientific">Catenulispora pinistramenti</name>
    <dbReference type="NCBI Taxonomy" id="2705254"/>
    <lineage>
        <taxon>Bacteria</taxon>
        <taxon>Bacillati</taxon>
        <taxon>Actinomycetota</taxon>
        <taxon>Actinomycetes</taxon>
        <taxon>Catenulisporales</taxon>
        <taxon>Catenulisporaceae</taxon>
        <taxon>Catenulispora</taxon>
    </lineage>
</organism>
<sequence>MTDLEIQEDDWARGVFDRVRTGQQEPHWVPDAVAAAGVSASRRTRLRLSGTLAAAAIVGISATAFTTLGGGSGGGAEAVSSASGDPSSTHANLTTYLTLSRTYSTGASRTHTQMYPAAAATTIDHILLGLDPTRARIQAEGGTGPFDVGTLPAGVHAVEIGGTGYWVPQGVTKPSLDGHGSDPSKPVGLVTIKLLDPQVGPDTPASTAPCGLGGGLFETSPDGAPKNWSPCEKQRQSDGSFIDTTHSLDAGAESMTVAARTFPNGSTVVIAAAPAIVYDHGEPVPMLSLPKGPDYTAGAALKPVPWTAAALAAALSGPDVKGLS</sequence>
<protein>
    <recommendedName>
        <fullName evidence="3">LigA</fullName>
    </recommendedName>
</protein>
<name>A0ABS5KHM5_9ACTN</name>
<keyword evidence="2" id="KW-1185">Reference proteome</keyword>
<reference evidence="1 2" key="1">
    <citation type="submission" date="2020-02" db="EMBL/GenBank/DDBJ databases">
        <title>Acidophilic actinobacteria isolated from forest soil.</title>
        <authorList>
            <person name="Golinska P."/>
        </authorList>
    </citation>
    <scope>NUCLEOTIDE SEQUENCE [LARGE SCALE GENOMIC DNA]</scope>
    <source>
        <strain evidence="1 2">NL8</strain>
    </source>
</reference>
<proteinExistence type="predicted"/>
<evidence type="ECO:0000313" key="1">
    <source>
        <dbReference type="EMBL" id="MBS2545593.1"/>
    </source>
</evidence>
<evidence type="ECO:0008006" key="3">
    <source>
        <dbReference type="Google" id="ProtNLM"/>
    </source>
</evidence>
<dbReference type="Proteomes" id="UP000730482">
    <property type="component" value="Unassembled WGS sequence"/>
</dbReference>
<dbReference type="EMBL" id="JAAFYZ010000004">
    <property type="protein sequence ID" value="MBS2545593.1"/>
    <property type="molecule type" value="Genomic_DNA"/>
</dbReference>
<comment type="caution">
    <text evidence="1">The sequence shown here is derived from an EMBL/GenBank/DDBJ whole genome shotgun (WGS) entry which is preliminary data.</text>
</comment>